<dbReference type="PANTHER" id="PTHR48081:SF8">
    <property type="entry name" value="ALPHA_BETA HYDROLASE FOLD-3 DOMAIN-CONTAINING PROTEIN-RELATED"/>
    <property type="match status" value="1"/>
</dbReference>
<dbReference type="EMBL" id="JAAXPN010000001">
    <property type="protein sequence ID" value="NKZ23675.1"/>
    <property type="molecule type" value="Genomic_DNA"/>
</dbReference>
<evidence type="ECO:0000313" key="5">
    <source>
        <dbReference type="EMBL" id="NKZ23675.1"/>
    </source>
</evidence>
<keyword evidence="6" id="KW-1185">Reference proteome</keyword>
<sequence>MTEFSPTLAAYFERLHTLNTHAESNGSVHITTNDDDGTIDSWYSLLSPRQPLPIAEQQGMQVAYATQNLTELARYLRLTMGADNQDVTIQLIDEVQRIIDNLAMTSYHVNSVIEPTNILFYFHGGALIGGKRSVTANFTKYLAQELGATWLVVNIDYPLLPETPLTKILATLQHEISTITGATQYNKVVLSGDSSGGYLAAQLSLMLPTIITQNILLYPQLTLNTQKYVAKVNDFRLAATNTDLMHGMITSLNQLLQLQQKLIQTEGLFDKVQFNPLENYELLPPTMIISAEVDALITHAQALWQQLDQRDMGDEYIIFDQLKHAFIDHFGVLPQAQRAAQKIVNWLKID</sequence>
<dbReference type="GO" id="GO:0016787">
    <property type="term" value="F:hydrolase activity"/>
    <property type="evidence" value="ECO:0007669"/>
    <property type="project" value="UniProtKB-KW"/>
</dbReference>
<protein>
    <submittedName>
        <fullName evidence="5">Alpha/beta hydrolase</fullName>
    </submittedName>
</protein>
<organism evidence="5 6">
    <name type="scientific">Periweissella fabalis</name>
    <dbReference type="NCBI Taxonomy" id="1070421"/>
    <lineage>
        <taxon>Bacteria</taxon>
        <taxon>Bacillati</taxon>
        <taxon>Bacillota</taxon>
        <taxon>Bacilli</taxon>
        <taxon>Lactobacillales</taxon>
        <taxon>Lactobacillaceae</taxon>
        <taxon>Periweissella</taxon>
    </lineage>
</organism>
<dbReference type="Proteomes" id="UP000549765">
    <property type="component" value="Unassembled WGS sequence"/>
</dbReference>
<evidence type="ECO:0000256" key="1">
    <source>
        <dbReference type="ARBA" id="ARBA00010515"/>
    </source>
</evidence>
<dbReference type="RefSeq" id="WP_168721460.1">
    <property type="nucleotide sequence ID" value="NZ_JAAXPN010000001.1"/>
</dbReference>
<reference evidence="5 6" key="1">
    <citation type="submission" date="2020-04" db="EMBL/GenBank/DDBJ databases">
        <title>MicrobeNet Type strains.</title>
        <authorList>
            <person name="Nicholson A.C."/>
        </authorList>
    </citation>
    <scope>NUCLEOTIDE SEQUENCE [LARGE SCALE GENOMIC DNA]</scope>
    <source>
        <strain evidence="5 6">CCUG 61472</strain>
    </source>
</reference>
<dbReference type="Pfam" id="PF07859">
    <property type="entry name" value="Abhydrolase_3"/>
    <property type="match status" value="1"/>
</dbReference>
<dbReference type="PANTHER" id="PTHR48081">
    <property type="entry name" value="AB HYDROLASE SUPERFAMILY PROTEIN C4A8.06C"/>
    <property type="match status" value="1"/>
</dbReference>
<proteinExistence type="inferred from homology"/>
<dbReference type="InterPro" id="IPR013094">
    <property type="entry name" value="AB_hydrolase_3"/>
</dbReference>
<dbReference type="AlphaFoldDB" id="A0A7X6S276"/>
<name>A0A7X6S276_9LACO</name>
<accession>A0A7X6S276</accession>
<dbReference type="InterPro" id="IPR029058">
    <property type="entry name" value="AB_hydrolase_fold"/>
</dbReference>
<comment type="similarity">
    <text evidence="1">Belongs to the 'GDXG' lipolytic enzyme family.</text>
</comment>
<dbReference type="SUPFAM" id="SSF53474">
    <property type="entry name" value="alpha/beta-Hydrolases"/>
    <property type="match status" value="1"/>
</dbReference>
<dbReference type="Gene3D" id="3.40.50.1820">
    <property type="entry name" value="alpha/beta hydrolase"/>
    <property type="match status" value="1"/>
</dbReference>
<comment type="caution">
    <text evidence="5">The sequence shown here is derived from an EMBL/GenBank/DDBJ whole genome shotgun (WGS) entry which is preliminary data.</text>
</comment>
<evidence type="ECO:0000256" key="2">
    <source>
        <dbReference type="ARBA" id="ARBA00022801"/>
    </source>
</evidence>
<dbReference type="PROSITE" id="PS01174">
    <property type="entry name" value="LIPASE_GDXG_SER"/>
    <property type="match status" value="1"/>
</dbReference>
<evidence type="ECO:0000256" key="3">
    <source>
        <dbReference type="PROSITE-ProRule" id="PRU10038"/>
    </source>
</evidence>
<evidence type="ECO:0000313" key="6">
    <source>
        <dbReference type="Proteomes" id="UP000549765"/>
    </source>
</evidence>
<dbReference type="InterPro" id="IPR050300">
    <property type="entry name" value="GDXG_lipolytic_enzyme"/>
</dbReference>
<evidence type="ECO:0000259" key="4">
    <source>
        <dbReference type="Pfam" id="PF07859"/>
    </source>
</evidence>
<gene>
    <name evidence="5" type="ORF">HF964_02480</name>
</gene>
<dbReference type="InterPro" id="IPR033140">
    <property type="entry name" value="Lipase_GDXG_put_SER_AS"/>
</dbReference>
<feature type="domain" description="Alpha/beta hydrolase fold-3" evidence="4">
    <location>
        <begin position="119"/>
        <end position="327"/>
    </location>
</feature>
<keyword evidence="2 5" id="KW-0378">Hydrolase</keyword>
<feature type="active site" evidence="3">
    <location>
        <position position="194"/>
    </location>
</feature>